<evidence type="ECO:0000313" key="2">
    <source>
        <dbReference type="EMBL" id="AEG49575.1"/>
    </source>
</evidence>
<feature type="transmembrane region" description="Helical" evidence="1">
    <location>
        <begin position="104"/>
        <end position="130"/>
    </location>
</feature>
<reference evidence="2 3" key="1">
    <citation type="submission" date="2011-05" db="EMBL/GenBank/DDBJ databases">
        <title>Complete sequence of chromosome 1 of Sphingobium chlorophenolicum L-1.</title>
        <authorList>
            <consortium name="US DOE Joint Genome Institute"/>
            <person name="Lucas S."/>
            <person name="Han J."/>
            <person name="Lapidus A."/>
            <person name="Cheng J.-F."/>
            <person name="Goodwin L."/>
            <person name="Pitluck S."/>
            <person name="Peters L."/>
            <person name="Daligault H."/>
            <person name="Han C."/>
            <person name="Tapia R."/>
            <person name="Land M."/>
            <person name="Hauser L."/>
            <person name="Kyrpides N."/>
            <person name="Ivanova N."/>
            <person name="Pagani I."/>
            <person name="Turner P."/>
            <person name="Copley S."/>
            <person name="Woyke T."/>
        </authorList>
    </citation>
    <scope>NUCLEOTIDE SEQUENCE [LARGE SCALE GENOMIC DNA]</scope>
    <source>
        <strain evidence="2 3">L-1</strain>
    </source>
</reference>
<evidence type="ECO:0000313" key="3">
    <source>
        <dbReference type="Proteomes" id="UP000007150"/>
    </source>
</evidence>
<dbReference type="HOGENOM" id="CLU_075256_0_0_5"/>
<keyword evidence="1" id="KW-1133">Transmembrane helix</keyword>
<keyword evidence="1" id="KW-0472">Membrane</keyword>
<feature type="transmembrane region" description="Helical" evidence="1">
    <location>
        <begin position="177"/>
        <end position="206"/>
    </location>
</feature>
<proteinExistence type="predicted"/>
<accession>F6EUC2</accession>
<feature type="transmembrane region" description="Helical" evidence="1">
    <location>
        <begin position="64"/>
        <end position="84"/>
    </location>
</feature>
<dbReference type="STRING" id="690566.Sphch_1898"/>
<keyword evidence="3" id="KW-1185">Reference proteome</keyword>
<keyword evidence="1" id="KW-0812">Transmembrane</keyword>
<name>F6EUC2_SPHCR</name>
<dbReference type="EMBL" id="CP002798">
    <property type="protein sequence ID" value="AEG49575.1"/>
    <property type="molecule type" value="Genomic_DNA"/>
</dbReference>
<feature type="transmembrane region" description="Helical" evidence="1">
    <location>
        <begin position="31"/>
        <end position="52"/>
    </location>
</feature>
<evidence type="ECO:0008006" key="4">
    <source>
        <dbReference type="Google" id="ProtNLM"/>
    </source>
</evidence>
<dbReference type="Proteomes" id="UP000007150">
    <property type="component" value="Chromosome 1"/>
</dbReference>
<gene>
    <name evidence="2" type="ORF">Sphch_1898</name>
</gene>
<dbReference type="AlphaFoldDB" id="F6EUC2"/>
<dbReference type="KEGG" id="sch:Sphch_1898"/>
<evidence type="ECO:0000256" key="1">
    <source>
        <dbReference type="SAM" id="Phobius"/>
    </source>
</evidence>
<protein>
    <recommendedName>
        <fullName evidence="4">Glycerophosphoryl diester phosphodiesterase membrane domain-containing protein</fullName>
    </recommendedName>
</protein>
<feature type="transmembrane region" description="Helical" evidence="1">
    <location>
        <begin position="136"/>
        <end position="156"/>
    </location>
</feature>
<feature type="transmembrane region" description="Helical" evidence="1">
    <location>
        <begin position="218"/>
        <end position="237"/>
    </location>
</feature>
<organism evidence="2 3">
    <name type="scientific">Sphingobium chlorophenolicum L-1</name>
    <dbReference type="NCBI Taxonomy" id="690566"/>
    <lineage>
        <taxon>Bacteria</taxon>
        <taxon>Pseudomonadati</taxon>
        <taxon>Pseudomonadota</taxon>
        <taxon>Alphaproteobacteria</taxon>
        <taxon>Sphingomonadales</taxon>
        <taxon>Sphingomonadaceae</taxon>
        <taxon>Sphingobium</taxon>
    </lineage>
</organism>
<dbReference type="RefSeq" id="WP_013847823.1">
    <property type="nucleotide sequence ID" value="NC_015593.1"/>
</dbReference>
<sequence length="262" mass="27416">MATQAGWTEERSFSIGTVISRTFGTLGTNPVATFGITFLFSSLPQLLYSYFIGTTLAMADRASTVAVIAVSLGSYAVFLMLSMLAQGGLVRAAIAHAEGERASLAQCIGTGLSVAVPLIGLSILMILGVLVGSMLLIVPGVILYLMWSVAVPALVAEEQGVFAAFSRSRALTKGARWRIFGLQALLVVLILLFSGLLGVIGLAGTLATAQGLARPGPLMLIFSGVANTLFIAFWSTAQANLYIGLRAWKDGPQAGRLAEIFA</sequence>